<keyword evidence="2" id="KW-0503">Monooxygenase</keyword>
<dbReference type="Pfam" id="PF01494">
    <property type="entry name" value="FAD_binding_3"/>
    <property type="match status" value="1"/>
</dbReference>
<dbReference type="GO" id="GO:0071949">
    <property type="term" value="F:FAD binding"/>
    <property type="evidence" value="ECO:0007669"/>
    <property type="project" value="InterPro"/>
</dbReference>
<dbReference type="InterPro" id="IPR002938">
    <property type="entry name" value="FAD-bd"/>
</dbReference>
<dbReference type="PRINTS" id="PR00420">
    <property type="entry name" value="RNGMNOXGNASE"/>
</dbReference>
<name>A0A2Z4ZPW6_9PSED</name>
<evidence type="ECO:0000313" key="5">
    <source>
        <dbReference type="Proteomes" id="UP000251666"/>
    </source>
</evidence>
<evidence type="ECO:0000313" key="4">
    <source>
        <dbReference type="EMBL" id="AXA60013.1"/>
    </source>
</evidence>
<gene>
    <name evidence="4" type="ORF">CEQ51_08000</name>
</gene>
<dbReference type="EMBL" id="CP022202">
    <property type="protein sequence ID" value="AXA60013.1"/>
    <property type="molecule type" value="Genomic_DNA"/>
</dbReference>
<dbReference type="Gene3D" id="3.50.50.60">
    <property type="entry name" value="FAD/NAD(P)-binding domain"/>
    <property type="match status" value="1"/>
</dbReference>
<dbReference type="PANTHER" id="PTHR13789:SF309">
    <property type="entry name" value="PUTATIVE (AFU_ORTHOLOGUE AFUA_6G14510)-RELATED"/>
    <property type="match status" value="1"/>
</dbReference>
<sequence>MIAAVSKVLVIGGGFSGMTAAIQLARQGVEVDLVEIDPLWCPLGAGITLSGPTLRALDTVGILERVAGEGYLSTNFDVFSPAGDLIVQLALRPPVSDKPIPCGGGILRPVLARIFADRTREVGTRVRLGITYDSVIEHDDGIDVSFTDGTTERYDLVVAADGVHSRTRKDFFPEAPSPKPIHQSVWRAVLKRPPEIVRPTHWLGRTKVGVNPISETHMYMFLMENREFSEWIDPASWPGEMARLLSEFPAPILQALVPQLHEVGANIDYRPLSNLLVPLPWHKGRIVLIGDTVHATTPHLASGAGIGIESAIVLAEELLASSNLQTALSRFETRRWERCQLVVENSARLCEIEKSGGDKEEHAQIMRESTATLAEPI</sequence>
<dbReference type="Proteomes" id="UP000251666">
    <property type="component" value="Chromosome"/>
</dbReference>
<proteinExistence type="predicted"/>
<protein>
    <recommendedName>
        <fullName evidence="3">FAD-binding domain-containing protein</fullName>
    </recommendedName>
</protein>
<evidence type="ECO:0000256" key="1">
    <source>
        <dbReference type="ARBA" id="ARBA00023002"/>
    </source>
</evidence>
<feature type="domain" description="FAD-binding" evidence="3">
    <location>
        <begin position="7"/>
        <end position="345"/>
    </location>
</feature>
<evidence type="ECO:0000259" key="3">
    <source>
        <dbReference type="Pfam" id="PF01494"/>
    </source>
</evidence>
<organism evidence="4 5">
    <name type="scientific">Pseudomonas thivervalensis</name>
    <dbReference type="NCBI Taxonomy" id="86265"/>
    <lineage>
        <taxon>Bacteria</taxon>
        <taxon>Pseudomonadati</taxon>
        <taxon>Pseudomonadota</taxon>
        <taxon>Gammaproteobacteria</taxon>
        <taxon>Pseudomonadales</taxon>
        <taxon>Pseudomonadaceae</taxon>
        <taxon>Pseudomonas</taxon>
    </lineage>
</organism>
<dbReference type="KEGG" id="pthv:CE140_08160"/>
<keyword evidence="5" id="KW-1185">Reference proteome</keyword>
<dbReference type="RefSeq" id="WP_208666822.1">
    <property type="nucleotide sequence ID" value="NZ_CP022201.1"/>
</dbReference>
<evidence type="ECO:0000256" key="2">
    <source>
        <dbReference type="ARBA" id="ARBA00023033"/>
    </source>
</evidence>
<dbReference type="InterPro" id="IPR050493">
    <property type="entry name" value="FAD-dep_Monooxygenase_BioMet"/>
</dbReference>
<dbReference type="SUPFAM" id="SSF51905">
    <property type="entry name" value="FAD/NAD(P)-binding domain"/>
    <property type="match status" value="1"/>
</dbReference>
<dbReference type="AlphaFoldDB" id="A0A2Z4ZPW6"/>
<dbReference type="GO" id="GO:0004497">
    <property type="term" value="F:monooxygenase activity"/>
    <property type="evidence" value="ECO:0007669"/>
    <property type="project" value="UniProtKB-KW"/>
</dbReference>
<accession>A0A2Z4ZPW6</accession>
<dbReference type="PANTHER" id="PTHR13789">
    <property type="entry name" value="MONOOXYGENASE"/>
    <property type="match status" value="1"/>
</dbReference>
<keyword evidence="1" id="KW-0560">Oxidoreductase</keyword>
<reference evidence="5" key="1">
    <citation type="journal article" date="2021" name="Front. Microbiol.">
        <title>Genomic Analysis of the 1-Aminocyclopropane-1-Carboxylate Deaminase-Producing Pseudomonas thivervalensis SC5 Reveals Its Multifaceted Roles in Soil and in Beneficial Interactions With Plants.</title>
        <authorList>
            <person name="Nascimento F.X."/>
            <person name="Uron P."/>
            <person name="Glick B.R."/>
            <person name="Giachini A."/>
            <person name="Rossi M.J."/>
        </authorList>
    </citation>
    <scope>NUCLEOTIDE SEQUENCE [LARGE SCALE GENOMIC DNA]</scope>
    <source>
        <strain evidence="5">PLM3</strain>
    </source>
</reference>
<dbReference type="NCBIfam" id="NF005313">
    <property type="entry name" value="PRK06847.1"/>
    <property type="match status" value="1"/>
</dbReference>
<dbReference type="InterPro" id="IPR036188">
    <property type="entry name" value="FAD/NAD-bd_sf"/>
</dbReference>